<proteinExistence type="predicted"/>
<dbReference type="Pfam" id="PF14269">
    <property type="entry name" value="Arylsulfotran_2"/>
    <property type="match status" value="1"/>
</dbReference>
<dbReference type="InterPro" id="IPR011042">
    <property type="entry name" value="6-blade_b-propeller_TolB-like"/>
</dbReference>
<evidence type="ECO:0000313" key="2">
    <source>
        <dbReference type="EMBL" id="MFD1562753.1"/>
    </source>
</evidence>
<dbReference type="EMBL" id="JBHUDI010000003">
    <property type="protein sequence ID" value="MFD1562753.1"/>
    <property type="molecule type" value="Genomic_DNA"/>
</dbReference>
<evidence type="ECO:0000256" key="1">
    <source>
        <dbReference type="SAM" id="MobiDB-lite"/>
    </source>
</evidence>
<reference evidence="2 3" key="1">
    <citation type="journal article" date="2019" name="Int. J. Syst. Evol. Microbiol.">
        <title>The Global Catalogue of Microorganisms (GCM) 10K type strain sequencing project: providing services to taxonomists for standard genome sequencing and annotation.</title>
        <authorList>
            <consortium name="The Broad Institute Genomics Platform"/>
            <consortium name="The Broad Institute Genome Sequencing Center for Infectious Disease"/>
            <person name="Wu L."/>
            <person name="Ma J."/>
        </authorList>
    </citation>
    <scope>NUCLEOTIDE SEQUENCE [LARGE SCALE GENOMIC DNA]</scope>
    <source>
        <strain evidence="2 3">CGMCC 1.12230</strain>
    </source>
</reference>
<dbReference type="Proteomes" id="UP001597076">
    <property type="component" value="Unassembled WGS sequence"/>
</dbReference>
<protein>
    <submittedName>
        <fullName evidence="2">Arylsulfotransferase family protein</fullName>
    </submittedName>
</protein>
<dbReference type="AlphaFoldDB" id="A0ABD6BF09"/>
<feature type="region of interest" description="Disordered" evidence="1">
    <location>
        <begin position="349"/>
        <end position="380"/>
    </location>
</feature>
<dbReference type="SUPFAM" id="SSF101898">
    <property type="entry name" value="NHL repeat"/>
    <property type="match status" value="1"/>
</dbReference>
<accession>A0ABD6BF09</accession>
<dbReference type="InterPro" id="IPR039535">
    <property type="entry name" value="ASST-like"/>
</dbReference>
<sequence>MVRSTVVAVRERLTRNHLRIGFLVVLLACAAGIAYGTGGESAAEYTDAPTDAPAADNYTVITQSGRVGNILAYAPNGSLVYSNDTHTKYYDVDPVENESMTVEYAATDTLYAESPRCQDPPCARNVIERANLSTGEVTEVYAQYVHRETAGEWHDADRIDDRHIVVADIAADQVFMVDTETEMIEWTWDAQSDFPVTGGGSYPGNWVHLNDVEVLEDGRVMASLRNQDQVVFINPETGLADDWTLGAEDEYSILNEQHNPDYIPESRGGPAVVVADSENGRVQEFQRENGDWNRSWVWSDDRMQWPRDADRLPNGNTLVTDTGGERVLEVNQSGDIVWQLDVPHPYDAERLETGDESTGGQSAAALGLTSQRSSSDDNDGHRDVDLDFFDPIVDGVRTLAPSHVVTFVIQSSPPWVTPSDLGPIIVGLATALIWGSTELGWFLRSRGIGIRLPVYRKEK</sequence>
<organism evidence="2 3">
    <name type="scientific">Haloarchaeobius amylolyticus</name>
    <dbReference type="NCBI Taxonomy" id="1198296"/>
    <lineage>
        <taxon>Archaea</taxon>
        <taxon>Methanobacteriati</taxon>
        <taxon>Methanobacteriota</taxon>
        <taxon>Stenosarchaea group</taxon>
        <taxon>Halobacteria</taxon>
        <taxon>Halobacteriales</taxon>
        <taxon>Halorubellaceae</taxon>
        <taxon>Haloarchaeobius</taxon>
    </lineage>
</organism>
<name>A0ABD6BF09_9EURY</name>
<dbReference type="Gene3D" id="2.120.10.30">
    <property type="entry name" value="TolB, C-terminal domain"/>
    <property type="match status" value="1"/>
</dbReference>
<dbReference type="RefSeq" id="WP_390284679.1">
    <property type="nucleotide sequence ID" value="NZ_JBHUDI010000003.1"/>
</dbReference>
<keyword evidence="3" id="KW-1185">Reference proteome</keyword>
<gene>
    <name evidence="2" type="ORF">ACFR99_04200</name>
</gene>
<evidence type="ECO:0000313" key="3">
    <source>
        <dbReference type="Proteomes" id="UP001597076"/>
    </source>
</evidence>
<comment type="caution">
    <text evidence="2">The sequence shown here is derived from an EMBL/GenBank/DDBJ whole genome shotgun (WGS) entry which is preliminary data.</text>
</comment>